<dbReference type="EMBL" id="KB446563">
    <property type="protein sequence ID" value="EME78830.1"/>
    <property type="molecule type" value="Genomic_DNA"/>
</dbReference>
<dbReference type="GO" id="GO:0044283">
    <property type="term" value="P:small molecule biosynthetic process"/>
    <property type="evidence" value="ECO:0007669"/>
    <property type="project" value="UniProtKB-ARBA"/>
</dbReference>
<dbReference type="SUPFAM" id="SSF51197">
    <property type="entry name" value="Clavaminate synthase-like"/>
    <property type="match status" value="1"/>
</dbReference>
<evidence type="ECO:0000313" key="4">
    <source>
        <dbReference type="EMBL" id="EME78830.1"/>
    </source>
</evidence>
<dbReference type="OrthoDB" id="288590at2759"/>
<dbReference type="PROSITE" id="PS51471">
    <property type="entry name" value="FE2OG_OXY"/>
    <property type="match status" value="1"/>
</dbReference>
<dbReference type="Pfam" id="PF03171">
    <property type="entry name" value="2OG-FeII_Oxy"/>
    <property type="match status" value="1"/>
</dbReference>
<dbReference type="Gene3D" id="2.60.120.330">
    <property type="entry name" value="B-lactam Antibiotic, Isopenicillin N Synthase, Chain"/>
    <property type="match status" value="1"/>
</dbReference>
<dbReference type="PANTHER" id="PTHR47990">
    <property type="entry name" value="2-OXOGLUTARATE (2OG) AND FE(II)-DEPENDENT OXYGENASE SUPERFAMILY PROTEIN-RELATED"/>
    <property type="match status" value="1"/>
</dbReference>
<dbReference type="Proteomes" id="UP000016932">
    <property type="component" value="Unassembled WGS sequence"/>
</dbReference>
<dbReference type="eggNOG" id="KOG0143">
    <property type="taxonomic scope" value="Eukaryota"/>
</dbReference>
<organism evidence="4 5">
    <name type="scientific">Pseudocercospora fijiensis (strain CIRAD86)</name>
    <name type="common">Black leaf streak disease fungus</name>
    <name type="synonym">Mycosphaerella fijiensis</name>
    <dbReference type="NCBI Taxonomy" id="383855"/>
    <lineage>
        <taxon>Eukaryota</taxon>
        <taxon>Fungi</taxon>
        <taxon>Dikarya</taxon>
        <taxon>Ascomycota</taxon>
        <taxon>Pezizomycotina</taxon>
        <taxon>Dothideomycetes</taxon>
        <taxon>Dothideomycetidae</taxon>
        <taxon>Mycosphaerellales</taxon>
        <taxon>Mycosphaerellaceae</taxon>
        <taxon>Pseudocercospora</taxon>
    </lineage>
</organism>
<dbReference type="RefSeq" id="XP_007930554.1">
    <property type="nucleotide sequence ID" value="XM_007932363.1"/>
</dbReference>
<evidence type="ECO:0000313" key="5">
    <source>
        <dbReference type="Proteomes" id="UP000016932"/>
    </source>
</evidence>
<keyword evidence="2" id="KW-0408">Iron</keyword>
<name>M2YM74_PSEFD</name>
<dbReference type="InterPro" id="IPR044861">
    <property type="entry name" value="IPNS-like_FE2OG_OXY"/>
</dbReference>
<dbReference type="GO" id="GO:0046872">
    <property type="term" value="F:metal ion binding"/>
    <property type="evidence" value="ECO:0007669"/>
    <property type="project" value="UniProtKB-KW"/>
</dbReference>
<protein>
    <recommendedName>
        <fullName evidence="3">Fe2OG dioxygenase domain-containing protein</fullName>
    </recommendedName>
</protein>
<dbReference type="InterPro" id="IPR050231">
    <property type="entry name" value="Iron_ascorbate_oxido_reductase"/>
</dbReference>
<gene>
    <name evidence="4" type="ORF">MYCFIDRAFT_43670</name>
</gene>
<proteinExistence type="inferred from homology"/>
<keyword evidence="2" id="KW-0560">Oxidoreductase</keyword>
<dbReference type="InterPro" id="IPR026992">
    <property type="entry name" value="DIOX_N"/>
</dbReference>
<dbReference type="VEuPathDB" id="FungiDB:MYCFIDRAFT_43670"/>
<dbReference type="InterPro" id="IPR027443">
    <property type="entry name" value="IPNS-like_sf"/>
</dbReference>
<dbReference type="AlphaFoldDB" id="M2YM74"/>
<reference evidence="4 5" key="1">
    <citation type="journal article" date="2012" name="PLoS Pathog.">
        <title>Diverse lifestyles and strategies of plant pathogenesis encoded in the genomes of eighteen Dothideomycetes fungi.</title>
        <authorList>
            <person name="Ohm R.A."/>
            <person name="Feau N."/>
            <person name="Henrissat B."/>
            <person name="Schoch C.L."/>
            <person name="Horwitz B.A."/>
            <person name="Barry K.W."/>
            <person name="Condon B.J."/>
            <person name="Copeland A.C."/>
            <person name="Dhillon B."/>
            <person name="Glaser F."/>
            <person name="Hesse C.N."/>
            <person name="Kosti I."/>
            <person name="LaButti K."/>
            <person name="Lindquist E.A."/>
            <person name="Lucas S."/>
            <person name="Salamov A.A."/>
            <person name="Bradshaw R.E."/>
            <person name="Ciuffetti L."/>
            <person name="Hamelin R.C."/>
            <person name="Kema G.H.J."/>
            <person name="Lawrence C."/>
            <person name="Scott J.A."/>
            <person name="Spatafora J.W."/>
            <person name="Turgeon B.G."/>
            <person name="de Wit P.J.G.M."/>
            <person name="Zhong S."/>
            <person name="Goodwin S.B."/>
            <person name="Grigoriev I.V."/>
        </authorList>
    </citation>
    <scope>NUCLEOTIDE SEQUENCE [LARGE SCALE GENOMIC DNA]</scope>
    <source>
        <strain evidence="4 5">CIRAD86</strain>
    </source>
</reference>
<comment type="similarity">
    <text evidence="1 2">Belongs to the iron/ascorbate-dependent oxidoreductase family.</text>
</comment>
<dbReference type="InterPro" id="IPR005123">
    <property type="entry name" value="Oxoglu/Fe-dep_dioxygenase_dom"/>
</dbReference>
<sequence length="318" mass="36278">MPARLETLSFTKLLSGDKAEMGRLLVSCQTDGFYYLDLRDWKDGQFVRLLDSLNRIMNEWFKLPLEEKEKAVALSDAQGYKPLGQQSGPIEKTRDGYESLRVSRTQLLDGEPLSAVLSDNLADFRMLLDQSHYITMSILGWLSDALQVPVPERFENYHPDDGTSRSAFDFIHHPPKPDHGGMGHNMHTDLGLLTLLFNQQPGLQVITPQTNEWQYVTPRHGFAVMNVGDTLMMASQDRLRSALHRVYPMGGTMKEHRYSTAYFLRPSDSATVKDLEGNIVTAEEWFKRKFKSFTMNLEEQRNDSLAFGGIDRTLKIKV</sequence>
<keyword evidence="2" id="KW-0479">Metal-binding</keyword>
<keyword evidence="5" id="KW-1185">Reference proteome</keyword>
<evidence type="ECO:0000256" key="1">
    <source>
        <dbReference type="ARBA" id="ARBA00008056"/>
    </source>
</evidence>
<dbReference type="GeneID" id="19339551"/>
<accession>M2YM74</accession>
<evidence type="ECO:0000259" key="3">
    <source>
        <dbReference type="PROSITE" id="PS51471"/>
    </source>
</evidence>
<dbReference type="Pfam" id="PF14226">
    <property type="entry name" value="DIOX_N"/>
    <property type="match status" value="1"/>
</dbReference>
<dbReference type="GO" id="GO:0016491">
    <property type="term" value="F:oxidoreductase activity"/>
    <property type="evidence" value="ECO:0007669"/>
    <property type="project" value="UniProtKB-KW"/>
</dbReference>
<dbReference type="STRING" id="383855.M2YM74"/>
<dbReference type="HOGENOM" id="CLU_010119_4_0_1"/>
<dbReference type="KEGG" id="pfj:MYCFIDRAFT_43670"/>
<feature type="domain" description="Fe2OG dioxygenase" evidence="3">
    <location>
        <begin position="163"/>
        <end position="266"/>
    </location>
</feature>
<evidence type="ECO:0000256" key="2">
    <source>
        <dbReference type="RuleBase" id="RU003682"/>
    </source>
</evidence>